<feature type="compositionally biased region" description="Gly residues" evidence="1">
    <location>
        <begin position="1"/>
        <end position="14"/>
    </location>
</feature>
<gene>
    <name evidence="2" type="ORF">P154DRAFT_582231</name>
</gene>
<reference evidence="2" key="1">
    <citation type="journal article" date="2020" name="Stud. Mycol.">
        <title>101 Dothideomycetes genomes: a test case for predicting lifestyles and emergence of pathogens.</title>
        <authorList>
            <person name="Haridas S."/>
            <person name="Albert R."/>
            <person name="Binder M."/>
            <person name="Bloem J."/>
            <person name="Labutti K."/>
            <person name="Salamov A."/>
            <person name="Andreopoulos B."/>
            <person name="Baker S."/>
            <person name="Barry K."/>
            <person name="Bills G."/>
            <person name="Bluhm B."/>
            <person name="Cannon C."/>
            <person name="Castanera R."/>
            <person name="Culley D."/>
            <person name="Daum C."/>
            <person name="Ezra D."/>
            <person name="Gonzalez J."/>
            <person name="Henrissat B."/>
            <person name="Kuo A."/>
            <person name="Liang C."/>
            <person name="Lipzen A."/>
            <person name="Lutzoni F."/>
            <person name="Magnuson J."/>
            <person name="Mondo S."/>
            <person name="Nolan M."/>
            <person name="Ohm R."/>
            <person name="Pangilinan J."/>
            <person name="Park H.-J."/>
            <person name="Ramirez L."/>
            <person name="Alfaro M."/>
            <person name="Sun H."/>
            <person name="Tritt A."/>
            <person name="Yoshinaga Y."/>
            <person name="Zwiers L.-H."/>
            <person name="Turgeon B."/>
            <person name="Goodwin S."/>
            <person name="Spatafora J."/>
            <person name="Crous P."/>
            <person name="Grigoriev I."/>
        </authorList>
    </citation>
    <scope>NUCLEOTIDE SEQUENCE</scope>
    <source>
        <strain evidence="2">CBS 123094</strain>
    </source>
</reference>
<dbReference type="Proteomes" id="UP000799779">
    <property type="component" value="Unassembled WGS sequence"/>
</dbReference>
<sequence>MLRGAWGGCRGGSASGAKDARRSGRRLERSRWVVLGGRDTADNGDRNTIAGRLRRAPESEADGDGSRHGETDQTEEEEKKKKKKKKAAGSAHEETLAVRADGRFSTFGQQRLARKQGIRSTTSHVMIVDVWRCGVWRHRPGPRRAVERVAHAAAVPSRQSQPSLPSRAKSGCMGMGIAAAWK</sequence>
<name>A0A6A5VZA0_9PLEO</name>
<feature type="region of interest" description="Disordered" evidence="1">
    <location>
        <begin position="1"/>
        <end position="95"/>
    </location>
</feature>
<accession>A0A6A5VZA0</accession>
<dbReference type="AlphaFoldDB" id="A0A6A5VZA0"/>
<evidence type="ECO:0000313" key="2">
    <source>
        <dbReference type="EMBL" id="KAF1993999.1"/>
    </source>
</evidence>
<organism evidence="2 3">
    <name type="scientific">Amniculicola lignicola CBS 123094</name>
    <dbReference type="NCBI Taxonomy" id="1392246"/>
    <lineage>
        <taxon>Eukaryota</taxon>
        <taxon>Fungi</taxon>
        <taxon>Dikarya</taxon>
        <taxon>Ascomycota</taxon>
        <taxon>Pezizomycotina</taxon>
        <taxon>Dothideomycetes</taxon>
        <taxon>Pleosporomycetidae</taxon>
        <taxon>Pleosporales</taxon>
        <taxon>Amniculicolaceae</taxon>
        <taxon>Amniculicola</taxon>
    </lineage>
</organism>
<proteinExistence type="predicted"/>
<evidence type="ECO:0000313" key="3">
    <source>
        <dbReference type="Proteomes" id="UP000799779"/>
    </source>
</evidence>
<keyword evidence="3" id="KW-1185">Reference proteome</keyword>
<dbReference type="EMBL" id="ML977676">
    <property type="protein sequence ID" value="KAF1993999.1"/>
    <property type="molecule type" value="Genomic_DNA"/>
</dbReference>
<protein>
    <submittedName>
        <fullName evidence="2">Uncharacterized protein</fullName>
    </submittedName>
</protein>
<feature type="compositionally biased region" description="Basic and acidic residues" evidence="1">
    <location>
        <begin position="18"/>
        <end position="31"/>
    </location>
</feature>
<evidence type="ECO:0000256" key="1">
    <source>
        <dbReference type="SAM" id="MobiDB-lite"/>
    </source>
</evidence>